<keyword evidence="3" id="KW-1185">Reference proteome</keyword>
<gene>
    <name evidence="2" type="ORF">E4N76_13205</name>
</gene>
<dbReference type="EMBL" id="CP038802">
    <property type="protein sequence ID" value="UTY29812.1"/>
    <property type="molecule type" value="Genomic_DNA"/>
</dbReference>
<evidence type="ECO:0000313" key="2">
    <source>
        <dbReference type="EMBL" id="UTY29812.1"/>
    </source>
</evidence>
<evidence type="ECO:0008006" key="4">
    <source>
        <dbReference type="Google" id="ProtNLM"/>
    </source>
</evidence>
<sequence>MKKNRIFLNFLILILFTVFLSVTCKQNIGLGGTIDIERPDGQIIYPDAGGAPIRGSFVMKGTAKDDEGVKDVSVVFKNTETGWVSKQYSAGLSDVNNGSVIWTLSVNNEFTGRTRDGHPLVKEYPIPDGKYIATVTVTDITGRTTSFSREYDIDNTPPVFIVSRPLTTALGQDVSPISESYGAVFTVEGQAEDKNKIEDLTLKVENSTVSISKKFVGKNINEQMAEAVKDDHGSYTDELYLYNDNNPNQKIKAHLFLTDNARFYKGSEPEGTGNTSEWYYPRNNEIRSVLAKGYTADIINDYFAGKRGKAFSLKKSDRLLAALYDNTNAEGQDVKRILENSRIIIESGSSAKYSVFTLNPDKSPGFKVSNATNLPTEIPANTPDLDIPKPHPAYFQDGTPPALILDLIGNRDNTDLVENYSNLTSYHKSKIVINLYKCNEVSYTDSGSVKKLNLQPELSPAHSFKFEDLQAQDFVPQGTNPAVVDYGGSHKLTVSWQLPANFKEGHYLVKVEGKDTGGNDFVAYNNNNSAGGVYVANFKLIGDTLMISPEEPSGYINTDFTVRANVFNLSTNPKVRYKIGNQTDQAGESDTPLTLKAGSGTEYESASIQISSVSEGPHVVHFWATDDKGREVRAKKEFVKDTTPPVPEMTFPSENDDQMGTVRIMGTVSDDGAGVKAEGTKYIIGKKDSLPAYDSSDWKPMDKSGPGSWEFTYNLDNFSSSPSTYGTQAGSTSVYEIPVYILTEDKIGNKTVTTKTIRFDSDGNKPFMTILSPHQDQVLGGAIQIFGTGTTRLGGPGLVGEVYIQFSKNGKFDSQDDGTFGVSASGCDPDWYKNGKGQLILDTTSGGASWQITVNENGAFNNPSTDPNQQNWDIYFRVRALKRGGNPANDADWGPWTSRVKITVDKAYPTVGSPDPLQVVNTDGSDPINYVQDMWIKEGKKLIGSLYDEAGIKELTISSTELLGSVTYNLQRALSEGWISEDTAHAPNSSTGAKNYKLQIPLTIQESMKRKGNLSIKIKIFEDTPKALSSETTLRMRFDVTKPAVAGGKWTVKSANSFFTGGSFVTTSVPDNTKKELYRVLVDDKVYEIDSVTGTRVRLKNASSLTGNFNYGIVERPVMVYNDGSDYQITGIAADTVTGVKEVKATLKVSDTETSVTMTRYDNTNKITQERGDMVSFQGSLDTNTVKNGIGTLTITAEDYQGNKVSETIENIIVKNKPVEIKKLVFKTDLSGNNNYEQGEEYKIENFGSIDADTRDFSGIADVASSFTFKNPIKSELSVTLKGGYGTNARVSLHKEGTTSGTIGDEITFATDSISASGEYTVTLDLNGKLNIGDAEGKKLYLKVTDESVNTPWQAQADITVGLDVVDDLNPTGFIMPFFYNSDDSRITKPADLPLVSVVYDVETDAGVITKVKEPLGHIEISGISSINADPCVSGKVKLRGIAYDNIRLKKLELSGAGISTVSNEFTNGAWSTASPLKVVKNGLSNTGHYVEWEYEWTTGIPNLAQTVTLTVTDAADKTSGAGKTEPDEKTGTRKGDRGMILDSGDTAVKHQFIRLYQGEKSYLVQVDTVSADGKTVTWKDTNVPTDIEKYRLYDKNSNKTTFDVNIVPYITEIETSIKTLLGKDFMRTATGAYTVRAKTTPPPPEQPEYETVIVTGFNLQPATLSGNDSDIRLSKFKTALEGTTKKGKGLTAAQVTAGDNSKWNVTIKSDGNGYLTFIVNGVPSINNIDNNSAEYNKEASLIQANADNDRRIELWDFTQLWKNSAARYAQNAVYPSMVMKENTPQFAYVNNAGGYGLAEFWDGSAEIKIYSNWDLFTFSALALNSDNSRAALFDINVALRGTGNAPDTGGIMTNFFYKPPNTTPNGTSYFFRNYNVWMDGLYKAGVTAVLDRYQYPCIKMVGTDSLSHVFYSTYDALDDRIIFRYFKVGTNATLVGNNNSANAHKVHKDTETLNLYINKNELNQVTFNSTNWPSYNDSNNDNRRFNATGNYSGTTIQPQEFATGTGNGVYSAAAGVPVTTTGNIVNTARGILVYYSGTSLNYIYAKNDENTSWSTPVVLDTNCGGDYVSMIVDKDKHVHIAYQDSFGGDVKYIYIPEYSTPATRKMVKVDSYLAVGGKLTLTVHGNTPYIAYKGLGTVAKVAWYKANNGVPAVASLADGVNDNDKFTGAWESQIIPTRIVDSDSNRFNIGVGTDGRPVIGYSNNQSGSKGIEYLTRMPDLTD</sequence>
<evidence type="ECO:0000256" key="1">
    <source>
        <dbReference type="SAM" id="MobiDB-lite"/>
    </source>
</evidence>
<dbReference type="Proteomes" id="UP001059401">
    <property type="component" value="Chromosome"/>
</dbReference>
<evidence type="ECO:0000313" key="3">
    <source>
        <dbReference type="Proteomes" id="UP001059401"/>
    </source>
</evidence>
<reference evidence="2" key="1">
    <citation type="submission" date="2019-04" db="EMBL/GenBank/DDBJ databases">
        <title>Whole genome sequencing of oral phylogroup 2 treponemes.</title>
        <authorList>
            <person name="Chan Y."/>
            <person name="Zeng H.H."/>
            <person name="Yu X.L."/>
            <person name="Leung W.K."/>
            <person name="Watt R.M."/>
        </authorList>
    </citation>
    <scope>NUCLEOTIDE SEQUENCE</scope>
    <source>
        <strain evidence="2">OMZ 847</strain>
    </source>
</reference>
<protein>
    <recommendedName>
        <fullName evidence="4">Ig-like domain-containing protein</fullName>
    </recommendedName>
</protein>
<feature type="region of interest" description="Disordered" evidence="1">
    <location>
        <begin position="1516"/>
        <end position="1541"/>
    </location>
</feature>
<dbReference type="RefSeq" id="WP_255805416.1">
    <property type="nucleotide sequence ID" value="NZ_CP038802.1"/>
</dbReference>
<name>A0ABY5HY25_9SPIR</name>
<feature type="compositionally biased region" description="Basic and acidic residues" evidence="1">
    <location>
        <begin position="1525"/>
        <end position="1540"/>
    </location>
</feature>
<proteinExistence type="predicted"/>
<accession>A0ABY5HY25</accession>
<organism evidence="2 3">
    <name type="scientific">Treponema putidum</name>
    <dbReference type="NCBI Taxonomy" id="221027"/>
    <lineage>
        <taxon>Bacteria</taxon>
        <taxon>Pseudomonadati</taxon>
        <taxon>Spirochaetota</taxon>
        <taxon>Spirochaetia</taxon>
        <taxon>Spirochaetales</taxon>
        <taxon>Treponemataceae</taxon>
        <taxon>Treponema</taxon>
    </lineage>
</organism>